<name>A0ABN6RPV4_9BACT</name>
<keyword evidence="3" id="KW-1185">Reference proteome</keyword>
<dbReference type="InterPro" id="IPR002791">
    <property type="entry name" value="ARMT1-like_metal-bd"/>
</dbReference>
<dbReference type="Pfam" id="PF01937">
    <property type="entry name" value="ARMT1-like_dom"/>
    <property type="match status" value="1"/>
</dbReference>
<accession>A0ABN6RPV4</accession>
<dbReference type="Gene3D" id="3.40.50.10880">
    <property type="entry name" value="Uncharacterised protein PF01937, DUF89, domain 3"/>
    <property type="match status" value="1"/>
</dbReference>
<dbReference type="InterPro" id="IPR014444">
    <property type="entry name" value="PH1575-like"/>
</dbReference>
<proteinExistence type="predicted"/>
<dbReference type="InterPro" id="IPR036075">
    <property type="entry name" value="ARMT-1-like_metal-bd_sf"/>
</dbReference>
<evidence type="ECO:0000313" key="3">
    <source>
        <dbReference type="Proteomes" id="UP001061361"/>
    </source>
</evidence>
<protein>
    <recommendedName>
        <fullName evidence="1">Damage-control phosphatase ARMT1-like metal-binding domain-containing protein</fullName>
    </recommendedName>
</protein>
<dbReference type="PIRSF" id="PIRSF006593">
    <property type="entry name" value="UCP006593"/>
    <property type="match status" value="1"/>
</dbReference>
<evidence type="ECO:0000313" key="2">
    <source>
        <dbReference type="EMBL" id="BDQ32831.1"/>
    </source>
</evidence>
<organism evidence="2 3">
    <name type="scientific">Pseudodesulfovibrio portus</name>
    <dbReference type="NCBI Taxonomy" id="231439"/>
    <lineage>
        <taxon>Bacteria</taxon>
        <taxon>Pseudomonadati</taxon>
        <taxon>Thermodesulfobacteriota</taxon>
        <taxon>Desulfovibrionia</taxon>
        <taxon>Desulfovibrionales</taxon>
        <taxon>Desulfovibrionaceae</taxon>
    </lineage>
</organism>
<dbReference type="Gene3D" id="1.10.285.20">
    <property type="entry name" value="Uncharacterised protein PF01937, DUF89, domain 2"/>
    <property type="match status" value="1"/>
</dbReference>
<dbReference type="EMBL" id="AP026708">
    <property type="protein sequence ID" value="BDQ32831.1"/>
    <property type="molecule type" value="Genomic_DNA"/>
</dbReference>
<gene>
    <name evidence="2" type="ORF">JCM14722_03730</name>
</gene>
<sequence length="295" mass="31614">MDTSLDCMPCFMKMAVNEAKLACPDDPTLQHEIVKAWGSEIASLDLNQPPPAIARHLARLVRRMTGCGDLYAADKKEANAWVMSLMPELRERLAAETADPEGDPLGIALELSIIGNYIDRGVELEFDLEGELGAVARSVSPAALAAFKRQAVSGAMVLILGDNTGEIVLDTLLVEELKRRGCAVTYAVRSVPVINDATMDDARAVGMTNLCPVVESGVDTPGTVLERCTPEFLDRMREADVILAKGQGNFEALSGRWPGIFCALKVKCPRVAAETGLQVGSSAFCHMNSDGAAHD</sequence>
<dbReference type="RefSeq" id="WP_264982893.1">
    <property type="nucleotide sequence ID" value="NZ_AP026708.1"/>
</dbReference>
<evidence type="ECO:0000259" key="1">
    <source>
        <dbReference type="Pfam" id="PF01937"/>
    </source>
</evidence>
<feature type="domain" description="Damage-control phosphatase ARMT1-like metal-binding" evidence="1">
    <location>
        <begin position="4"/>
        <end position="281"/>
    </location>
</feature>
<reference evidence="2" key="1">
    <citation type="submission" date="2022-08" db="EMBL/GenBank/DDBJ databases">
        <title>Genome Sequence of the sulphate-reducing bacterium, Pseudodesulfovibrio portus JCM14722.</title>
        <authorList>
            <person name="Kondo R."/>
            <person name="Kataoka T."/>
        </authorList>
    </citation>
    <scope>NUCLEOTIDE SEQUENCE</scope>
    <source>
        <strain evidence="2">JCM 14722</strain>
    </source>
</reference>
<dbReference type="Proteomes" id="UP001061361">
    <property type="component" value="Chromosome"/>
</dbReference>
<dbReference type="SUPFAM" id="SSF111321">
    <property type="entry name" value="AF1104-like"/>
    <property type="match status" value="1"/>
</dbReference>